<feature type="region of interest" description="Disordered" evidence="1">
    <location>
        <begin position="110"/>
        <end position="164"/>
    </location>
</feature>
<proteinExistence type="predicted"/>
<reference evidence="2 3" key="1">
    <citation type="journal article" date="2014" name="PLoS Genet.">
        <title>Analysis of the Phlebiopsis gigantea genome, transcriptome and secretome provides insight into its pioneer colonization strategies of wood.</title>
        <authorList>
            <person name="Hori C."/>
            <person name="Ishida T."/>
            <person name="Igarashi K."/>
            <person name="Samejima M."/>
            <person name="Suzuki H."/>
            <person name="Master E."/>
            <person name="Ferreira P."/>
            <person name="Ruiz-Duenas F.J."/>
            <person name="Held B."/>
            <person name="Canessa P."/>
            <person name="Larrondo L.F."/>
            <person name="Schmoll M."/>
            <person name="Druzhinina I.S."/>
            <person name="Kubicek C.P."/>
            <person name="Gaskell J.A."/>
            <person name="Kersten P."/>
            <person name="St John F."/>
            <person name="Glasner J."/>
            <person name="Sabat G."/>
            <person name="Splinter BonDurant S."/>
            <person name="Syed K."/>
            <person name="Yadav J."/>
            <person name="Mgbeahuruike A.C."/>
            <person name="Kovalchuk A."/>
            <person name="Asiegbu F.O."/>
            <person name="Lackner G."/>
            <person name="Hoffmeister D."/>
            <person name="Rencoret J."/>
            <person name="Gutierrez A."/>
            <person name="Sun H."/>
            <person name="Lindquist E."/>
            <person name="Barry K."/>
            <person name="Riley R."/>
            <person name="Grigoriev I.V."/>
            <person name="Henrissat B."/>
            <person name="Kues U."/>
            <person name="Berka R.M."/>
            <person name="Martinez A.T."/>
            <person name="Covert S.F."/>
            <person name="Blanchette R.A."/>
            <person name="Cullen D."/>
        </authorList>
    </citation>
    <scope>NUCLEOTIDE SEQUENCE [LARGE SCALE GENOMIC DNA]</scope>
    <source>
        <strain evidence="2 3">11061_1 CR5-6</strain>
    </source>
</reference>
<dbReference type="AlphaFoldDB" id="A0A0C3S609"/>
<dbReference type="EMBL" id="KN840530">
    <property type="protein sequence ID" value="KIP05912.1"/>
    <property type="molecule type" value="Genomic_DNA"/>
</dbReference>
<dbReference type="Proteomes" id="UP000053257">
    <property type="component" value="Unassembled WGS sequence"/>
</dbReference>
<dbReference type="HOGENOM" id="CLU_1619632_0_0_1"/>
<feature type="compositionally biased region" description="Polar residues" evidence="1">
    <location>
        <begin position="133"/>
        <end position="147"/>
    </location>
</feature>
<organism evidence="2 3">
    <name type="scientific">Phlebiopsis gigantea (strain 11061_1 CR5-6)</name>
    <name type="common">White-rot fungus</name>
    <name type="synonym">Peniophora gigantea</name>
    <dbReference type="NCBI Taxonomy" id="745531"/>
    <lineage>
        <taxon>Eukaryota</taxon>
        <taxon>Fungi</taxon>
        <taxon>Dikarya</taxon>
        <taxon>Basidiomycota</taxon>
        <taxon>Agaricomycotina</taxon>
        <taxon>Agaricomycetes</taxon>
        <taxon>Polyporales</taxon>
        <taxon>Phanerochaetaceae</taxon>
        <taxon>Phlebiopsis</taxon>
    </lineage>
</organism>
<name>A0A0C3S609_PHLG1</name>
<feature type="region of interest" description="Disordered" evidence="1">
    <location>
        <begin position="1"/>
        <end position="65"/>
    </location>
</feature>
<protein>
    <submittedName>
        <fullName evidence="2">Uncharacterized protein</fullName>
    </submittedName>
</protein>
<accession>A0A0C3S609</accession>
<keyword evidence="3" id="KW-1185">Reference proteome</keyword>
<evidence type="ECO:0000313" key="2">
    <source>
        <dbReference type="EMBL" id="KIP05912.1"/>
    </source>
</evidence>
<evidence type="ECO:0000256" key="1">
    <source>
        <dbReference type="SAM" id="MobiDB-lite"/>
    </source>
</evidence>
<feature type="compositionally biased region" description="Polar residues" evidence="1">
    <location>
        <begin position="53"/>
        <end position="64"/>
    </location>
</feature>
<gene>
    <name evidence="2" type="ORF">PHLGIDRAFT_480879</name>
</gene>
<evidence type="ECO:0000313" key="3">
    <source>
        <dbReference type="Proteomes" id="UP000053257"/>
    </source>
</evidence>
<feature type="compositionally biased region" description="Basic residues" evidence="1">
    <location>
        <begin position="41"/>
        <end position="52"/>
    </location>
</feature>
<sequence>MPATAARGNRCLPAAPAASVEDHLRTHHARDGGQSNEPRAGKVRPRTSRRPSLRNQQLDGSSTAKVFAMPVQSELYPCQLSGEHTRACFSPQRSFARRANRGFLTSDARGCGGRTYTSQPHRPTRPTHRALLQSPSARSFPRQSTWSPDHAIAPERRPIPSLAH</sequence>